<evidence type="ECO:0008006" key="3">
    <source>
        <dbReference type="Google" id="ProtNLM"/>
    </source>
</evidence>
<organism evidence="1 2">
    <name type="scientific">Paramecium octaurelia</name>
    <dbReference type="NCBI Taxonomy" id="43137"/>
    <lineage>
        <taxon>Eukaryota</taxon>
        <taxon>Sar</taxon>
        <taxon>Alveolata</taxon>
        <taxon>Ciliophora</taxon>
        <taxon>Intramacronucleata</taxon>
        <taxon>Oligohymenophorea</taxon>
        <taxon>Peniculida</taxon>
        <taxon>Parameciidae</taxon>
        <taxon>Paramecium</taxon>
    </lineage>
</organism>
<dbReference type="OrthoDB" id="307707at2759"/>
<dbReference type="OMA" id="KTIVFHW"/>
<reference evidence="1" key="1">
    <citation type="submission" date="2021-01" db="EMBL/GenBank/DDBJ databases">
        <authorList>
            <consortium name="Genoscope - CEA"/>
            <person name="William W."/>
        </authorList>
    </citation>
    <scope>NUCLEOTIDE SEQUENCE</scope>
</reference>
<dbReference type="Proteomes" id="UP000683925">
    <property type="component" value="Unassembled WGS sequence"/>
</dbReference>
<protein>
    <recommendedName>
        <fullName evidence="3">Transposase</fullName>
    </recommendedName>
</protein>
<gene>
    <name evidence="1" type="ORF">POCTA_138.1.T1150138</name>
</gene>
<evidence type="ECO:0000313" key="1">
    <source>
        <dbReference type="EMBL" id="CAD8197909.1"/>
    </source>
</evidence>
<accession>A0A8S1XA73</accession>
<keyword evidence="2" id="KW-1185">Reference proteome</keyword>
<sequence>MSIFESIHEENLSIKVQSEILLSPEKKDLRPRNNLFPGMFQEQKRAYIKVSKESKDQLHELVFKEGFKIKDAAEKLFIKYATAKTIVFHWRKKCQKQKKQESKFSRYIQLQGKISIKLKIISIIQQKLMSSVEYIVQHPSNGQCYQRLQD</sequence>
<dbReference type="AlphaFoldDB" id="A0A8S1XA73"/>
<name>A0A8S1XA73_PAROT</name>
<dbReference type="EMBL" id="CAJJDP010000115">
    <property type="protein sequence ID" value="CAD8197909.1"/>
    <property type="molecule type" value="Genomic_DNA"/>
</dbReference>
<evidence type="ECO:0000313" key="2">
    <source>
        <dbReference type="Proteomes" id="UP000683925"/>
    </source>
</evidence>
<comment type="caution">
    <text evidence="1">The sequence shown here is derived from an EMBL/GenBank/DDBJ whole genome shotgun (WGS) entry which is preliminary data.</text>
</comment>
<proteinExistence type="predicted"/>